<feature type="signal peptide" evidence="1">
    <location>
        <begin position="1"/>
        <end position="19"/>
    </location>
</feature>
<name>A0A2S8FW82_9BACT</name>
<dbReference type="RefSeq" id="WP_105354522.1">
    <property type="nucleotide sequence ID" value="NZ_PUIB01000013.1"/>
</dbReference>
<accession>A0A2S8FW82</accession>
<evidence type="ECO:0000256" key="1">
    <source>
        <dbReference type="SAM" id="SignalP"/>
    </source>
</evidence>
<dbReference type="EMBL" id="PUIB01000013">
    <property type="protein sequence ID" value="PQO36437.1"/>
    <property type="molecule type" value="Genomic_DNA"/>
</dbReference>
<organism evidence="2 3">
    <name type="scientific">Blastopirellula marina</name>
    <dbReference type="NCBI Taxonomy" id="124"/>
    <lineage>
        <taxon>Bacteria</taxon>
        <taxon>Pseudomonadati</taxon>
        <taxon>Planctomycetota</taxon>
        <taxon>Planctomycetia</taxon>
        <taxon>Pirellulales</taxon>
        <taxon>Pirellulaceae</taxon>
        <taxon>Blastopirellula</taxon>
    </lineage>
</organism>
<evidence type="ECO:0000313" key="2">
    <source>
        <dbReference type="EMBL" id="PQO36437.1"/>
    </source>
</evidence>
<gene>
    <name evidence="2" type="ORF">C5Y98_12095</name>
</gene>
<reference evidence="2 3" key="1">
    <citation type="submission" date="2018-02" db="EMBL/GenBank/DDBJ databases">
        <title>Comparative genomes isolates from brazilian mangrove.</title>
        <authorList>
            <person name="Araujo J.E."/>
            <person name="Taketani R.G."/>
            <person name="Silva M.C.P."/>
            <person name="Loureco M.V."/>
            <person name="Andreote F.D."/>
        </authorList>
    </citation>
    <scope>NUCLEOTIDE SEQUENCE [LARGE SCALE GENOMIC DNA]</scope>
    <source>
        <strain evidence="2 3">NAP PRIS-MGV</strain>
    </source>
</reference>
<comment type="caution">
    <text evidence="2">The sequence shown here is derived from an EMBL/GenBank/DDBJ whole genome shotgun (WGS) entry which is preliminary data.</text>
</comment>
<feature type="chain" id="PRO_5015739489" evidence="1">
    <location>
        <begin position="20"/>
        <end position="541"/>
    </location>
</feature>
<keyword evidence="1" id="KW-0732">Signal</keyword>
<protein>
    <submittedName>
        <fullName evidence="2">Uncharacterized protein</fullName>
    </submittedName>
</protein>
<sequence>MRLRLVSWVSLLCLCAAQAVSYAPLYGDEPETKKISKEEIQKRLRKIQIGKETTFIEEPLNDQGNVDYLAAMNARLSDGVTPENNAVVELWLAAGPEYWSLETVGSREFFGAIGVKRFPSYDPFLVDWQDFALPTPTNSDDEEESMGDNSQYYELEERLLEAMGRPWTDEEFPQLAKWLDRNAKPLAHIEKAVERDHFYEPICWSLSSLEYDMYEVAEPTVGVAMEATDLLAARAMRRLGAGDLQGCAEDAYRLHRLAALVCLSPTSYAWQCGGEMRSAACGVSRAMADYPDATSEMLLAHLKRIDEVPQDPYAIERYDYFERLIFLAIMEGTIHSALKDAFDETRSRDRDFAKVLDAAFGNHFMDWNEPLRVGNKYFNDTVAAMKKPTVKESYDALDKVSDDYYEFVTEDEEEQPNLLLRIFQQKSIGKALGRDVAKALMDGYFYPADDYYDSYQRARKQLDLTKIAVAVAAYQRDNGTYPLSIGSLTPKYLPKVPIDADNGRPYQIRLSIVSLGIDGLDDAVSQGYDDMDVRLRELPAK</sequence>
<dbReference type="Proteomes" id="UP000239388">
    <property type="component" value="Unassembled WGS sequence"/>
</dbReference>
<dbReference type="OrthoDB" id="223245at2"/>
<proteinExistence type="predicted"/>
<evidence type="ECO:0000313" key="3">
    <source>
        <dbReference type="Proteomes" id="UP000239388"/>
    </source>
</evidence>
<dbReference type="AlphaFoldDB" id="A0A2S8FW82"/>